<dbReference type="AlphaFoldDB" id="A0A0W1SE65"/>
<accession>A0A0W1SE65</accession>
<evidence type="ECO:0000313" key="1">
    <source>
        <dbReference type="EMBL" id="KTG24436.1"/>
    </source>
</evidence>
<protein>
    <recommendedName>
        <fullName evidence="3">Restriction endonuclease type IV Mrr domain-containing protein</fullName>
    </recommendedName>
</protein>
<organism evidence="1 2">
    <name type="scientific">Haloferax profundi</name>
    <dbReference type="NCBI Taxonomy" id="1544718"/>
    <lineage>
        <taxon>Archaea</taxon>
        <taxon>Methanobacteriati</taxon>
        <taxon>Methanobacteriota</taxon>
        <taxon>Stenosarchaea group</taxon>
        <taxon>Halobacteria</taxon>
        <taxon>Halobacteriales</taxon>
        <taxon>Haloferacaceae</taxon>
        <taxon>Haloferax</taxon>
    </lineage>
</organism>
<sequence length="271" mass="30640">MKLKPGGAKDWTDPFEFCREEEVVGVGWGLSGDSYETVGDIHKALQEKKSRRAEEGKGTEEILSDGRLNAPLRYMFKEMDIGDYVWVNKKNRFGLCRIKGDWEIIQNLSDNDAERYAPRDIKNFRPVDWVDVPYSLVPGYVRRKFSGQTGTAFEMDDGINEESKHAIRAIHAHENLDVDSELPRQEIADKISRAEIDRIFDILGPSETEDVVISYLQSKGWRIIKSSTGGSQADVECEMLTEEDGESTLGYLQVKTGSAGVNPESYKKYAD</sequence>
<dbReference type="Proteomes" id="UP000053157">
    <property type="component" value="Unassembled WGS sequence"/>
</dbReference>
<comment type="caution">
    <text evidence="1">The sequence shown here is derived from an EMBL/GenBank/DDBJ whole genome shotgun (WGS) entry which is preliminary data.</text>
</comment>
<evidence type="ECO:0008006" key="3">
    <source>
        <dbReference type="Google" id="ProtNLM"/>
    </source>
</evidence>
<evidence type="ECO:0000313" key="2">
    <source>
        <dbReference type="Proteomes" id="UP000053157"/>
    </source>
</evidence>
<keyword evidence="2" id="KW-1185">Reference proteome</keyword>
<feature type="non-terminal residue" evidence="1">
    <location>
        <position position="271"/>
    </location>
</feature>
<proteinExistence type="predicted"/>
<dbReference type="EMBL" id="LOPV01000306">
    <property type="protein sequence ID" value="KTG24436.1"/>
    <property type="molecule type" value="Genomic_DNA"/>
</dbReference>
<name>A0A0W1SE65_9EURY</name>
<reference evidence="1 2" key="1">
    <citation type="submission" date="2015-12" db="EMBL/GenBank/DDBJ databases">
        <title>Haloferax profundi sp. nov. isolated from the Discovery deep brine-seawater interface in the Red Sea.</title>
        <authorList>
            <person name="Zhang G."/>
            <person name="Stingl U."/>
            <person name="Rashid M."/>
        </authorList>
    </citation>
    <scope>NUCLEOTIDE SEQUENCE [LARGE SCALE GENOMIC DNA]</scope>
    <source>
        <strain evidence="1 2">SB29</strain>
    </source>
</reference>
<gene>
    <name evidence="1" type="ORF">AUR66_16610</name>
</gene>